<evidence type="ECO:0000256" key="8">
    <source>
        <dbReference type="ARBA" id="ARBA00023303"/>
    </source>
</evidence>
<dbReference type="GO" id="GO:0034220">
    <property type="term" value="P:monoatomic ion transmembrane transport"/>
    <property type="evidence" value="ECO:0007669"/>
    <property type="project" value="UniProtKB-KW"/>
</dbReference>
<keyword evidence="6 9" id="KW-0406">Ion transport</keyword>
<dbReference type="WBParaSite" id="HNAJ_0000277201-mRNA-1">
    <property type="protein sequence ID" value="HNAJ_0000277201-mRNA-1"/>
    <property type="gene ID" value="HNAJ_0000277201"/>
</dbReference>
<dbReference type="PANTHER" id="PTHR11893:SF36">
    <property type="entry name" value="INNEXIN-5"/>
    <property type="match status" value="1"/>
</dbReference>
<dbReference type="AlphaFoldDB" id="A0A0R3T6T4"/>
<dbReference type="PRINTS" id="PR01262">
    <property type="entry name" value="INNEXIN"/>
</dbReference>
<dbReference type="GO" id="GO:0005886">
    <property type="term" value="C:plasma membrane"/>
    <property type="evidence" value="ECO:0007669"/>
    <property type="project" value="UniProtKB-SubCell"/>
</dbReference>
<protein>
    <recommendedName>
        <fullName evidence="9">Innexin</fullName>
    </recommendedName>
</protein>
<reference evidence="11 12" key="2">
    <citation type="submission" date="2018-11" db="EMBL/GenBank/DDBJ databases">
        <authorList>
            <consortium name="Pathogen Informatics"/>
        </authorList>
    </citation>
    <scope>NUCLEOTIDE SEQUENCE [LARGE SCALE GENOMIC DNA]</scope>
</reference>
<evidence type="ECO:0000256" key="5">
    <source>
        <dbReference type="ARBA" id="ARBA00022989"/>
    </source>
</evidence>
<evidence type="ECO:0000313" key="11">
    <source>
        <dbReference type="EMBL" id="VDN98630.1"/>
    </source>
</evidence>
<name>A0A0R3T6T4_RODNA</name>
<evidence type="ECO:0000256" key="7">
    <source>
        <dbReference type="ARBA" id="ARBA00023136"/>
    </source>
</evidence>
<dbReference type="OrthoDB" id="5867527at2759"/>
<feature type="compositionally biased region" description="Basic and acidic residues" evidence="10">
    <location>
        <begin position="257"/>
        <end position="268"/>
    </location>
</feature>
<gene>
    <name evidence="9" type="primary">inx</name>
    <name evidence="11" type="ORF">HNAJ_LOCUS2771</name>
</gene>
<keyword evidence="2 9" id="KW-0813">Transport</keyword>
<keyword evidence="8 9" id="KW-0407">Ion channel</keyword>
<evidence type="ECO:0000256" key="10">
    <source>
        <dbReference type="SAM" id="MobiDB-lite"/>
    </source>
</evidence>
<dbReference type="PROSITE" id="PS51013">
    <property type="entry name" value="PANNEXIN"/>
    <property type="match status" value="1"/>
</dbReference>
<keyword evidence="4 9" id="KW-0812">Transmembrane</keyword>
<dbReference type="GO" id="GO:0005921">
    <property type="term" value="C:gap junction"/>
    <property type="evidence" value="ECO:0007669"/>
    <property type="project" value="UniProtKB-UniRule"/>
</dbReference>
<comment type="caution">
    <text evidence="9">Lacks conserved residue(s) required for the propagation of feature annotation.</text>
</comment>
<dbReference type="Pfam" id="PF00876">
    <property type="entry name" value="Innexin"/>
    <property type="match status" value="1"/>
</dbReference>
<evidence type="ECO:0000256" key="6">
    <source>
        <dbReference type="ARBA" id="ARBA00023065"/>
    </source>
</evidence>
<feature type="transmembrane region" description="Helical" evidence="9">
    <location>
        <begin position="74"/>
        <end position="94"/>
    </location>
</feature>
<dbReference type="Proteomes" id="UP000278807">
    <property type="component" value="Unassembled WGS sequence"/>
</dbReference>
<keyword evidence="3" id="KW-1003">Cell membrane</keyword>
<accession>A0A0R3T6T4</accession>
<dbReference type="PANTHER" id="PTHR11893">
    <property type="entry name" value="INNEXIN"/>
    <property type="match status" value="1"/>
</dbReference>
<comment type="function">
    <text evidence="9">Structural component of the gap junctions.</text>
</comment>
<evidence type="ECO:0000313" key="12">
    <source>
        <dbReference type="Proteomes" id="UP000278807"/>
    </source>
</evidence>
<evidence type="ECO:0000313" key="13">
    <source>
        <dbReference type="WBParaSite" id="HNAJ_0000277201-mRNA-1"/>
    </source>
</evidence>
<sequence length="344" mass="40294">MYEPYFIICRYLNGEIFIFGIEALRDLMNTRFWDQTGSFPRVALCDFELRQMGSNQHRYTIQCVLRINIFNEKIYIFLWFWFFLVSVLNLLSLLKWCYKILLKSVRVLFIRNLICIYFNIHASKCQLPSSDKEKQKSQIAISDIFKTKEDMQASQVFSEDILGQDGVLLLRFINMNVGPSSAAELAGVIWIKYRKTAASISGTTASGLEDFVFANLTANDSERPPAVPPKRRRHTPQKKLRITNLIPLNTLIHRNKYRDDNESDRSSDSSRPTIEMLQEGKRYKMLSRRREQYLTDDEGRDGQMSTVPEDYAPEEFMDNHDILDTDVPQEQTDLMSEYRSLDYY</sequence>
<dbReference type="InterPro" id="IPR000990">
    <property type="entry name" value="Innexin"/>
</dbReference>
<dbReference type="GO" id="GO:0005243">
    <property type="term" value="F:gap junction channel activity"/>
    <property type="evidence" value="ECO:0007669"/>
    <property type="project" value="TreeGrafter"/>
</dbReference>
<evidence type="ECO:0000256" key="9">
    <source>
        <dbReference type="RuleBase" id="RU010713"/>
    </source>
</evidence>
<feature type="region of interest" description="Disordered" evidence="10">
    <location>
        <begin position="253"/>
        <end position="279"/>
    </location>
</feature>
<evidence type="ECO:0000256" key="2">
    <source>
        <dbReference type="ARBA" id="ARBA00022448"/>
    </source>
</evidence>
<evidence type="ECO:0000256" key="4">
    <source>
        <dbReference type="ARBA" id="ARBA00022692"/>
    </source>
</evidence>
<keyword evidence="12" id="KW-1185">Reference proteome</keyword>
<evidence type="ECO:0000256" key="1">
    <source>
        <dbReference type="ARBA" id="ARBA00004651"/>
    </source>
</evidence>
<comment type="similarity">
    <text evidence="9">Belongs to the pannexin family.</text>
</comment>
<keyword evidence="7 9" id="KW-0472">Membrane</keyword>
<dbReference type="EMBL" id="UZAE01001448">
    <property type="protein sequence ID" value="VDN98630.1"/>
    <property type="molecule type" value="Genomic_DNA"/>
</dbReference>
<evidence type="ECO:0000256" key="3">
    <source>
        <dbReference type="ARBA" id="ARBA00022475"/>
    </source>
</evidence>
<keyword evidence="5 9" id="KW-1133">Transmembrane helix</keyword>
<organism evidence="13">
    <name type="scientific">Rodentolepis nana</name>
    <name type="common">Dwarf tapeworm</name>
    <name type="synonym">Hymenolepis nana</name>
    <dbReference type="NCBI Taxonomy" id="102285"/>
    <lineage>
        <taxon>Eukaryota</taxon>
        <taxon>Metazoa</taxon>
        <taxon>Spiralia</taxon>
        <taxon>Lophotrochozoa</taxon>
        <taxon>Platyhelminthes</taxon>
        <taxon>Cestoda</taxon>
        <taxon>Eucestoda</taxon>
        <taxon>Cyclophyllidea</taxon>
        <taxon>Hymenolepididae</taxon>
        <taxon>Rodentolepis</taxon>
    </lineage>
</organism>
<comment type="subcellular location">
    <subcellularLocation>
        <location evidence="1 9">Cell membrane</location>
        <topology evidence="1 9">Multi-pass membrane protein</topology>
    </subcellularLocation>
</comment>
<reference evidence="13" key="1">
    <citation type="submission" date="2017-02" db="UniProtKB">
        <authorList>
            <consortium name="WormBaseParasite"/>
        </authorList>
    </citation>
    <scope>IDENTIFICATION</scope>
</reference>
<dbReference type="STRING" id="102285.A0A0R3T6T4"/>
<proteinExistence type="inferred from homology"/>